<proteinExistence type="predicted"/>
<feature type="non-terminal residue" evidence="2">
    <location>
        <position position="60"/>
    </location>
</feature>
<sequence>MLTKPSVSPEELLLLSLTLDLDPQKHDTKMQYRRMLPANNPPSNTNIMDATSWMQNKVVP</sequence>
<evidence type="ECO:0000256" key="1">
    <source>
        <dbReference type="SAM" id="MobiDB-lite"/>
    </source>
</evidence>
<organism evidence="2 3">
    <name type="scientific">Ambispora leptoticha</name>
    <dbReference type="NCBI Taxonomy" id="144679"/>
    <lineage>
        <taxon>Eukaryota</taxon>
        <taxon>Fungi</taxon>
        <taxon>Fungi incertae sedis</taxon>
        <taxon>Mucoromycota</taxon>
        <taxon>Glomeromycotina</taxon>
        <taxon>Glomeromycetes</taxon>
        <taxon>Archaeosporales</taxon>
        <taxon>Ambisporaceae</taxon>
        <taxon>Ambispora</taxon>
    </lineage>
</organism>
<name>A0A9N9FCF5_9GLOM</name>
<dbReference type="AlphaFoldDB" id="A0A9N9FCF5"/>
<reference evidence="2" key="1">
    <citation type="submission" date="2021-06" db="EMBL/GenBank/DDBJ databases">
        <authorList>
            <person name="Kallberg Y."/>
            <person name="Tangrot J."/>
            <person name="Rosling A."/>
        </authorList>
    </citation>
    <scope>NUCLEOTIDE SEQUENCE</scope>
    <source>
        <strain evidence="2">FL130A</strain>
    </source>
</reference>
<accession>A0A9N9FCF5</accession>
<dbReference type="EMBL" id="CAJVPS010001103">
    <property type="protein sequence ID" value="CAG8524359.1"/>
    <property type="molecule type" value="Genomic_DNA"/>
</dbReference>
<dbReference type="Proteomes" id="UP000789508">
    <property type="component" value="Unassembled WGS sequence"/>
</dbReference>
<protein>
    <submittedName>
        <fullName evidence="2">8459_t:CDS:1</fullName>
    </submittedName>
</protein>
<gene>
    <name evidence="2" type="ORF">ALEPTO_LOCUS4631</name>
</gene>
<keyword evidence="3" id="KW-1185">Reference proteome</keyword>
<comment type="caution">
    <text evidence="2">The sequence shown here is derived from an EMBL/GenBank/DDBJ whole genome shotgun (WGS) entry which is preliminary data.</text>
</comment>
<feature type="compositionally biased region" description="Polar residues" evidence="1">
    <location>
        <begin position="41"/>
        <end position="60"/>
    </location>
</feature>
<evidence type="ECO:0000313" key="2">
    <source>
        <dbReference type="EMBL" id="CAG8524359.1"/>
    </source>
</evidence>
<evidence type="ECO:0000313" key="3">
    <source>
        <dbReference type="Proteomes" id="UP000789508"/>
    </source>
</evidence>
<feature type="region of interest" description="Disordered" evidence="1">
    <location>
        <begin position="35"/>
        <end position="60"/>
    </location>
</feature>